<dbReference type="InterPro" id="IPR011604">
    <property type="entry name" value="PDDEXK-like_dom_sf"/>
</dbReference>
<evidence type="ECO:0000313" key="4">
    <source>
        <dbReference type="Proteomes" id="UP000507470"/>
    </source>
</evidence>
<protein>
    <recommendedName>
        <fullName evidence="2">SWIM-type domain-containing protein</fullName>
    </recommendedName>
</protein>
<accession>A0A6J8ERK3</accession>
<dbReference type="AlphaFoldDB" id="A0A6J8ERK3"/>
<reference evidence="3 4" key="1">
    <citation type="submission" date="2020-06" db="EMBL/GenBank/DDBJ databases">
        <authorList>
            <person name="Li R."/>
            <person name="Bekaert M."/>
        </authorList>
    </citation>
    <scope>NUCLEOTIDE SEQUENCE [LARGE SCALE GENOMIC DNA]</scope>
    <source>
        <strain evidence="4">wild</strain>
    </source>
</reference>
<feature type="domain" description="SWIM-type" evidence="2">
    <location>
        <begin position="142"/>
        <end position="181"/>
    </location>
</feature>
<dbReference type="InterPro" id="IPR019080">
    <property type="entry name" value="YqaJ_viral_recombinase"/>
</dbReference>
<evidence type="ECO:0000313" key="3">
    <source>
        <dbReference type="EMBL" id="CAC5423140.1"/>
    </source>
</evidence>
<dbReference type="InterPro" id="IPR051703">
    <property type="entry name" value="NF-kappa-B_Signaling_Reg"/>
</dbReference>
<dbReference type="CDD" id="cd22343">
    <property type="entry name" value="PDDEXK_lambda_exonuclease-like"/>
    <property type="match status" value="1"/>
</dbReference>
<dbReference type="InterPro" id="IPR011335">
    <property type="entry name" value="Restrct_endonuc-II-like"/>
</dbReference>
<dbReference type="GO" id="GO:0008270">
    <property type="term" value="F:zinc ion binding"/>
    <property type="evidence" value="ECO:0007669"/>
    <property type="project" value="UniProtKB-KW"/>
</dbReference>
<keyword evidence="4" id="KW-1185">Reference proteome</keyword>
<dbReference type="PROSITE" id="PS50966">
    <property type="entry name" value="ZF_SWIM"/>
    <property type="match status" value="1"/>
</dbReference>
<dbReference type="InterPro" id="IPR007527">
    <property type="entry name" value="Znf_SWIM"/>
</dbReference>
<dbReference type="GO" id="GO:0006281">
    <property type="term" value="P:DNA repair"/>
    <property type="evidence" value="ECO:0007669"/>
    <property type="project" value="UniProtKB-ARBA"/>
</dbReference>
<evidence type="ECO:0000259" key="2">
    <source>
        <dbReference type="PROSITE" id="PS50966"/>
    </source>
</evidence>
<dbReference type="PANTHER" id="PTHR46609">
    <property type="entry name" value="EXONUCLEASE, PHAGE-TYPE/RECB, C-TERMINAL DOMAIN-CONTAINING PROTEIN"/>
    <property type="match status" value="1"/>
</dbReference>
<keyword evidence="1" id="KW-0479">Metal-binding</keyword>
<dbReference type="Gene3D" id="3.90.320.10">
    <property type="match status" value="1"/>
</dbReference>
<dbReference type="SUPFAM" id="SSF52980">
    <property type="entry name" value="Restriction endonuclease-like"/>
    <property type="match status" value="1"/>
</dbReference>
<organism evidence="3 4">
    <name type="scientific">Mytilus coruscus</name>
    <name type="common">Sea mussel</name>
    <dbReference type="NCBI Taxonomy" id="42192"/>
    <lineage>
        <taxon>Eukaryota</taxon>
        <taxon>Metazoa</taxon>
        <taxon>Spiralia</taxon>
        <taxon>Lophotrochozoa</taxon>
        <taxon>Mollusca</taxon>
        <taxon>Bivalvia</taxon>
        <taxon>Autobranchia</taxon>
        <taxon>Pteriomorphia</taxon>
        <taxon>Mytilida</taxon>
        <taxon>Mytiloidea</taxon>
        <taxon>Mytilidae</taxon>
        <taxon>Mytilinae</taxon>
        <taxon>Mytilus</taxon>
    </lineage>
</organism>
<proteinExistence type="predicted"/>
<name>A0A6J8ERK3_MYTCO</name>
<dbReference type="OrthoDB" id="9974584at2759"/>
<dbReference type="Pfam" id="PF09588">
    <property type="entry name" value="YqaJ"/>
    <property type="match status" value="1"/>
</dbReference>
<dbReference type="Proteomes" id="UP000507470">
    <property type="component" value="Unassembled WGS sequence"/>
</dbReference>
<gene>
    <name evidence="3" type="ORF">MCOR_55140</name>
</gene>
<sequence>MDKLRAPEKFNVEARNLADAWKRWKEEVELYIDLTMDSEDEKAKVKMFLYLVGNQGREVYETLTFERPPNERTFTQVLEAFENHCNPKKNETVDRYMFNMRNQRQDETFDKYITELKLLASTCNGLHPPTLTTGGASVTYNYKIKIDRCTGEPLNSHCECPAGKGPHGTCKHVAAVMMMLMHFIQTGDLQVEKVLHKNLQTFHKPKSFLQWITSKDTKVFHLKRKHLDSILDDPRPAKFHNLKGPFAEYWIDNALMVTENECKAIEKCTRKQSKCNEWFRHRKWRLTASRFGEITRMTCRRNKNKLCKTLINSHKIVRKCLLHGKQFESKAICKFEAQKGVKCRPSGLFVRPDFPFLGASPDGIIDTDFLIEVKCPYNGRNDKVLPGKFFPFLYRNKSGEIALKEISTYYAQIQGQLFIAKRKYCYFIVYTFVDLFVQVVDYDENFCLNSLVPKLSMFYEKYFRPYLASLL</sequence>
<dbReference type="EMBL" id="CACVKT020009724">
    <property type="protein sequence ID" value="CAC5423140.1"/>
    <property type="molecule type" value="Genomic_DNA"/>
</dbReference>
<keyword evidence="1" id="KW-0863">Zinc-finger</keyword>
<keyword evidence="1" id="KW-0862">Zinc</keyword>
<dbReference type="PANTHER" id="PTHR46609:SF8">
    <property type="entry name" value="YQAJ VIRAL RECOMBINASE DOMAIN-CONTAINING PROTEIN"/>
    <property type="match status" value="1"/>
</dbReference>
<evidence type="ECO:0000256" key="1">
    <source>
        <dbReference type="PROSITE-ProRule" id="PRU00325"/>
    </source>
</evidence>